<reference evidence="9" key="2">
    <citation type="submission" date="2021-10" db="EMBL/GenBank/DDBJ databases">
        <title>Phylogenomics reveals ancestral predisposition of the termite-cultivated fungus Termitomyces towards a domesticated lifestyle.</title>
        <authorList>
            <person name="Auxier B."/>
            <person name="Grum-Grzhimaylo A."/>
            <person name="Cardenas M.E."/>
            <person name="Lodge J.D."/>
            <person name="Laessoe T."/>
            <person name="Pedersen O."/>
            <person name="Smith M.E."/>
            <person name="Kuyper T.W."/>
            <person name="Franco-Molano E.A."/>
            <person name="Baroni T.J."/>
            <person name="Aanen D.K."/>
        </authorList>
    </citation>
    <scope>NUCLEOTIDE SEQUENCE</scope>
    <source>
        <strain evidence="9">AP01</strain>
        <tissue evidence="9">Mycelium</tissue>
    </source>
</reference>
<dbReference type="EC" id="1.11.1.-" evidence="7"/>
<dbReference type="GO" id="GO:0034599">
    <property type="term" value="P:cellular response to oxidative stress"/>
    <property type="evidence" value="ECO:0007669"/>
    <property type="project" value="InterPro"/>
</dbReference>
<dbReference type="SUPFAM" id="SSF48113">
    <property type="entry name" value="Heme-dependent peroxidases"/>
    <property type="match status" value="1"/>
</dbReference>
<dbReference type="PRINTS" id="PR00458">
    <property type="entry name" value="PEROXIDASE"/>
</dbReference>
<keyword evidence="3" id="KW-0479">Metal-binding</keyword>
<dbReference type="InterPro" id="IPR044831">
    <property type="entry name" value="Ccp1-like"/>
</dbReference>
<reference evidence="9" key="1">
    <citation type="submission" date="2020-07" db="EMBL/GenBank/DDBJ databases">
        <authorList>
            <person name="Nieuwenhuis M."/>
            <person name="Van De Peppel L.J.J."/>
        </authorList>
    </citation>
    <scope>NUCLEOTIDE SEQUENCE</scope>
    <source>
        <strain evidence="9">AP01</strain>
        <tissue evidence="9">Mycelium</tissue>
    </source>
</reference>
<feature type="chain" id="PRO_5040544148" description="Peroxidase" evidence="7">
    <location>
        <begin position="19"/>
        <end position="604"/>
    </location>
</feature>
<dbReference type="GO" id="GO:0004601">
    <property type="term" value="F:peroxidase activity"/>
    <property type="evidence" value="ECO:0007669"/>
    <property type="project" value="UniProtKB-KW"/>
</dbReference>
<sequence length="604" mass="65373">MLHSRFTILLSLAVACLADDYRWPSPLYDTLEQLLYEGRRADGSSLASLVHPCRARPDTNASIAAEWLRFAFHDMATHDIADGSGGLDGSIAYELSRAENFGVAFPSTLSDFEVYPNKYVSRADIIAIGAVFAVSTCSGPIIPFRGGRIDAWQAGPSGVPEPQQDLQTHKDMFTRQGFTTSEMIQLTACGHTMGGVRSTDFPAMVPPGPDTLLPVFHDFDTTTQFDNVVVTQYLDGTTQNPLVVDSNKTLTSDLRIFSADNNDTMHSLSSATAFASTCQNILERMINVVPHGVTLTNEITLLPAKVHDVQLTFEKGIFVFKAAFRLLQTQSSPINKQRTVKLLWCDRYGKNQNCNGNTRTSVPAATIEEDPGLSPVTQAQGYSFINYNFVVPIDAAGSISNFWFEVDEKDGKGPTSYKNGGDGYPVVQDQVLFVPTLSKAALVKNTTLTRRGGGAPITGLVKQYTLVAAVRSTNASNSRIYLNALDVAISGFPAPFNTTIDLQRNSSLPSIGGYDFYSGVLADTGFQLTVDINRVEADGTTYTDDFKQTTDLDNTPYVAPTNVTSTGKSSSSKSPAWRALDNLHTTQLVAGAVLVVGAVMNSLL</sequence>
<keyword evidence="4 7" id="KW-0560">Oxidoreductase</keyword>
<feature type="signal peptide" evidence="7">
    <location>
        <begin position="1"/>
        <end position="18"/>
    </location>
</feature>
<keyword evidence="7" id="KW-0732">Signal</keyword>
<dbReference type="Gene3D" id="1.10.420.10">
    <property type="entry name" value="Peroxidase, domain 2"/>
    <property type="match status" value="1"/>
</dbReference>
<dbReference type="GO" id="GO:0000302">
    <property type="term" value="P:response to reactive oxygen species"/>
    <property type="evidence" value="ECO:0007669"/>
    <property type="project" value="TreeGrafter"/>
</dbReference>
<keyword evidence="2" id="KW-0349">Heme</keyword>
<dbReference type="Pfam" id="PF00141">
    <property type="entry name" value="peroxidase"/>
    <property type="match status" value="1"/>
</dbReference>
<dbReference type="PROSITE" id="PS50873">
    <property type="entry name" value="PEROXIDASE_4"/>
    <property type="match status" value="1"/>
</dbReference>
<evidence type="ECO:0000256" key="2">
    <source>
        <dbReference type="ARBA" id="ARBA00022617"/>
    </source>
</evidence>
<keyword evidence="10" id="KW-1185">Reference proteome</keyword>
<dbReference type="OrthoDB" id="5985073at2759"/>
<evidence type="ECO:0000313" key="10">
    <source>
        <dbReference type="Proteomes" id="UP000775547"/>
    </source>
</evidence>
<dbReference type="InterPro" id="IPR002016">
    <property type="entry name" value="Haem_peroxidase"/>
</dbReference>
<evidence type="ECO:0000256" key="1">
    <source>
        <dbReference type="ARBA" id="ARBA00022559"/>
    </source>
</evidence>
<evidence type="ECO:0000256" key="6">
    <source>
        <dbReference type="RuleBase" id="RU004241"/>
    </source>
</evidence>
<dbReference type="Gene3D" id="1.10.520.10">
    <property type="match status" value="1"/>
</dbReference>
<protein>
    <recommendedName>
        <fullName evidence="7">Peroxidase</fullName>
        <ecNumber evidence="7">1.11.1.-</ecNumber>
    </recommendedName>
</protein>
<gene>
    <name evidence="9" type="ORF">DXG03_005717</name>
</gene>
<dbReference type="AlphaFoldDB" id="A0A9P7G808"/>
<dbReference type="PANTHER" id="PTHR31356:SF53">
    <property type="entry name" value="HEME PEROXIDASE"/>
    <property type="match status" value="1"/>
</dbReference>
<feature type="domain" description="Plant heme peroxidase family profile" evidence="8">
    <location>
        <begin position="120"/>
        <end position="366"/>
    </location>
</feature>
<dbReference type="InterPro" id="IPR010255">
    <property type="entry name" value="Haem_peroxidase_sf"/>
</dbReference>
<evidence type="ECO:0000259" key="8">
    <source>
        <dbReference type="PROSITE" id="PS50873"/>
    </source>
</evidence>
<comment type="caution">
    <text evidence="9">The sequence shown here is derived from an EMBL/GenBank/DDBJ whole genome shotgun (WGS) entry which is preliminary data.</text>
</comment>
<dbReference type="PANTHER" id="PTHR31356">
    <property type="entry name" value="THYLAKOID LUMENAL 29 KDA PROTEIN, CHLOROPLASTIC-RELATED"/>
    <property type="match status" value="1"/>
</dbReference>
<accession>A0A9P7G808</accession>
<dbReference type="Proteomes" id="UP000775547">
    <property type="component" value="Unassembled WGS sequence"/>
</dbReference>
<evidence type="ECO:0000313" key="9">
    <source>
        <dbReference type="EMBL" id="KAG5645579.1"/>
    </source>
</evidence>
<dbReference type="GO" id="GO:0046872">
    <property type="term" value="F:metal ion binding"/>
    <property type="evidence" value="ECO:0007669"/>
    <property type="project" value="UniProtKB-UniRule"/>
</dbReference>
<dbReference type="PROSITE" id="PS51257">
    <property type="entry name" value="PROKAR_LIPOPROTEIN"/>
    <property type="match status" value="1"/>
</dbReference>
<evidence type="ECO:0000256" key="5">
    <source>
        <dbReference type="ARBA" id="ARBA00023004"/>
    </source>
</evidence>
<keyword evidence="1 7" id="KW-0575">Peroxidase</keyword>
<keyword evidence="5" id="KW-0408">Iron</keyword>
<evidence type="ECO:0000256" key="3">
    <source>
        <dbReference type="ARBA" id="ARBA00022723"/>
    </source>
</evidence>
<name>A0A9P7G808_9AGAR</name>
<evidence type="ECO:0000256" key="7">
    <source>
        <dbReference type="RuleBase" id="RU363051"/>
    </source>
</evidence>
<dbReference type="GO" id="GO:0042744">
    <property type="term" value="P:hydrogen peroxide catabolic process"/>
    <property type="evidence" value="ECO:0007669"/>
    <property type="project" value="TreeGrafter"/>
</dbReference>
<comment type="similarity">
    <text evidence="6">Belongs to the peroxidase family.</text>
</comment>
<organism evidence="9 10">
    <name type="scientific">Asterophora parasitica</name>
    <dbReference type="NCBI Taxonomy" id="117018"/>
    <lineage>
        <taxon>Eukaryota</taxon>
        <taxon>Fungi</taxon>
        <taxon>Dikarya</taxon>
        <taxon>Basidiomycota</taxon>
        <taxon>Agaricomycotina</taxon>
        <taxon>Agaricomycetes</taxon>
        <taxon>Agaricomycetidae</taxon>
        <taxon>Agaricales</taxon>
        <taxon>Tricholomatineae</taxon>
        <taxon>Lyophyllaceae</taxon>
        <taxon>Asterophora</taxon>
    </lineage>
</organism>
<proteinExistence type="inferred from homology"/>
<dbReference type="GO" id="GO:0020037">
    <property type="term" value="F:heme binding"/>
    <property type="evidence" value="ECO:0007669"/>
    <property type="project" value="UniProtKB-UniRule"/>
</dbReference>
<evidence type="ECO:0000256" key="4">
    <source>
        <dbReference type="ARBA" id="ARBA00023002"/>
    </source>
</evidence>
<dbReference type="EMBL" id="JABCKV010000036">
    <property type="protein sequence ID" value="KAG5645579.1"/>
    <property type="molecule type" value="Genomic_DNA"/>
</dbReference>